<evidence type="ECO:0000256" key="8">
    <source>
        <dbReference type="ARBA" id="ARBA00030515"/>
    </source>
</evidence>
<dbReference type="SUPFAM" id="SSF48179">
    <property type="entry name" value="6-phosphogluconate dehydrogenase C-terminal domain-like"/>
    <property type="match status" value="1"/>
</dbReference>
<evidence type="ECO:0000256" key="6">
    <source>
        <dbReference type="ARBA" id="ARBA00023002"/>
    </source>
</evidence>
<dbReference type="AlphaFoldDB" id="A0A328PCK9"/>
<accession>A0A328PCK9</accession>
<evidence type="ECO:0000256" key="7">
    <source>
        <dbReference type="ARBA" id="ARBA00029901"/>
    </source>
</evidence>
<comment type="caution">
    <text evidence="12">The sequence shown here is derived from an EMBL/GenBank/DDBJ whole genome shotgun (WGS) entry which is preliminary data.</text>
</comment>
<dbReference type="PIRSF" id="PIRSF500166">
    <property type="entry name" value="HMDII_III"/>
    <property type="match status" value="1"/>
</dbReference>
<dbReference type="NCBIfam" id="NF009208">
    <property type="entry name" value="PRK12557.1"/>
    <property type="match status" value="1"/>
</dbReference>
<evidence type="ECO:0000259" key="11">
    <source>
        <dbReference type="Pfam" id="PF22616"/>
    </source>
</evidence>
<feature type="domain" description="H2-forming N5,N10-methylenetetrahydromethanopterin dehydrogenase C-terminal" evidence="10">
    <location>
        <begin position="194"/>
        <end position="289"/>
    </location>
</feature>
<evidence type="ECO:0000256" key="9">
    <source>
        <dbReference type="ARBA" id="ARBA00030763"/>
    </source>
</evidence>
<comment type="pathway">
    <text evidence="2">One-carbon metabolism; methanogenesis from CO(2); 5,10-methylene-5,6,7,8-tetrahydromethanopterin from 5,10-methenyl-5,6,7,8-tetrahydromethanopterin (hydrogen route): step 1/1.</text>
</comment>
<evidence type="ECO:0000256" key="2">
    <source>
        <dbReference type="ARBA" id="ARBA00005226"/>
    </source>
</evidence>
<comment type="function">
    <text evidence="1">Catalyzes the reversible reduction of methenyl-H(4)MPT(+) to methylene-H(4)MPT.</text>
</comment>
<evidence type="ECO:0000256" key="4">
    <source>
        <dbReference type="ARBA" id="ARBA00012335"/>
    </source>
</evidence>
<evidence type="ECO:0000256" key="1">
    <source>
        <dbReference type="ARBA" id="ARBA00002058"/>
    </source>
</evidence>
<evidence type="ECO:0000256" key="5">
    <source>
        <dbReference type="ARBA" id="ARBA00017649"/>
    </source>
</evidence>
<evidence type="ECO:0000313" key="12">
    <source>
        <dbReference type="EMBL" id="RAO78953.1"/>
    </source>
</evidence>
<dbReference type="PIRSF" id="PIRSF016158">
    <property type="entry name" value="HMD"/>
    <property type="match status" value="1"/>
</dbReference>
<dbReference type="OrthoDB" id="70340at2157"/>
<dbReference type="RefSeq" id="WP_112094140.1">
    <property type="nucleotide sequence ID" value="NZ_QLOE01000006.1"/>
</dbReference>
<dbReference type="Proteomes" id="UP000249782">
    <property type="component" value="Unassembled WGS sequence"/>
</dbReference>
<reference evidence="12 13" key="1">
    <citation type="submission" date="2018-06" db="EMBL/GenBank/DDBJ databases">
        <title>Draft genome sequence of hyperthermophilic methanogen Methanothermobacter tenebrarum sp. MCM-B 1447.</title>
        <authorList>
            <person name="Pore S.D."/>
            <person name="Dagar S."/>
            <person name="Dhakephalkar P.K."/>
        </authorList>
    </citation>
    <scope>NUCLEOTIDE SEQUENCE [LARGE SCALE GENOMIC DNA]</scope>
    <source>
        <strain evidence="12 13">MCM B 1447</strain>
    </source>
</reference>
<dbReference type="InterPro" id="IPR004889">
    <property type="entry name" value="HMD_C"/>
</dbReference>
<proteinExistence type="inferred from homology"/>
<evidence type="ECO:0000256" key="3">
    <source>
        <dbReference type="ARBA" id="ARBA00008890"/>
    </source>
</evidence>
<dbReference type="Gene3D" id="1.20.120.1300">
    <property type="entry name" value="Hmd, C-terminal helical subdomain"/>
    <property type="match status" value="1"/>
</dbReference>
<keyword evidence="13" id="KW-1185">Reference proteome</keyword>
<organism evidence="12 13">
    <name type="scientific">Methanothermobacter tenebrarum</name>
    <dbReference type="NCBI Taxonomy" id="680118"/>
    <lineage>
        <taxon>Archaea</taxon>
        <taxon>Methanobacteriati</taxon>
        <taxon>Methanobacteriota</taxon>
        <taxon>Methanomada group</taxon>
        <taxon>Methanobacteria</taxon>
        <taxon>Methanobacteriales</taxon>
        <taxon>Methanobacteriaceae</taxon>
        <taxon>Methanothermobacter</taxon>
    </lineage>
</organism>
<dbReference type="EMBL" id="QLOE01000006">
    <property type="protein sequence ID" value="RAO78953.1"/>
    <property type="molecule type" value="Genomic_DNA"/>
</dbReference>
<evidence type="ECO:0000259" key="10">
    <source>
        <dbReference type="Pfam" id="PF03201"/>
    </source>
</evidence>
<dbReference type="SUPFAM" id="SSF51735">
    <property type="entry name" value="NAD(P)-binding Rossmann-fold domains"/>
    <property type="match status" value="1"/>
</dbReference>
<dbReference type="Pfam" id="PF03201">
    <property type="entry name" value="HMD"/>
    <property type="match status" value="1"/>
</dbReference>
<evidence type="ECO:0000313" key="13">
    <source>
        <dbReference type="Proteomes" id="UP000249782"/>
    </source>
</evidence>
<keyword evidence="6 12" id="KW-0560">Oxidoreductase</keyword>
<gene>
    <name evidence="12" type="ORF">DPC56_05865</name>
</gene>
<dbReference type="InterPro" id="IPR036291">
    <property type="entry name" value="NAD(P)-bd_dom_sf"/>
</dbReference>
<dbReference type="Pfam" id="PF22616">
    <property type="entry name" value="HMD_N"/>
    <property type="match status" value="1"/>
</dbReference>
<dbReference type="Gene3D" id="3.40.50.720">
    <property type="entry name" value="NAD(P)-binding Rossmann-like Domain"/>
    <property type="match status" value="1"/>
</dbReference>
<name>A0A328PCK9_9EURY</name>
<dbReference type="InterPro" id="IPR055205">
    <property type="entry name" value="HMD_N"/>
</dbReference>
<dbReference type="EC" id="1.12.98.2" evidence="4"/>
<dbReference type="InterPro" id="IPR008927">
    <property type="entry name" value="6-PGluconate_DH-like_C_sf"/>
</dbReference>
<protein>
    <recommendedName>
        <fullName evidence="5">5,10-methenyltetrahydromethanopterin hydrogenase</fullName>
        <ecNumber evidence="4">1.12.98.2</ecNumber>
    </recommendedName>
    <alternativeName>
        <fullName evidence="8">H(2)-dependent methylene-H(4)MPT dehydrogenase</fullName>
    </alternativeName>
    <alternativeName>
        <fullName evidence="7">H(2)-forming N(5),N(10)-methylenetetrahydromethanopterin dehydrogenase</fullName>
    </alternativeName>
    <alternativeName>
        <fullName evidence="9">N(5),N(10)-methenyltetrahydromethanopterin hydrogenase</fullName>
    </alternativeName>
</protein>
<dbReference type="InterPro" id="IPR024190">
    <property type="entry name" value="METHMP_Hmd"/>
</dbReference>
<dbReference type="GO" id="GO:0047068">
    <property type="term" value="F:N5,N10-methenyltetrahydromethanopterin hydrogenase activity"/>
    <property type="evidence" value="ECO:0007669"/>
    <property type="project" value="UniProtKB-EC"/>
</dbReference>
<dbReference type="InterPro" id="IPR010063">
    <property type="entry name" value="HMDII/III"/>
</dbReference>
<dbReference type="NCBIfam" id="TIGR01724">
    <property type="entry name" value="hmd_rel"/>
    <property type="match status" value="1"/>
</dbReference>
<feature type="domain" description="5,10-methenyltetrahydromethanopterin hydrogenase N-terminal" evidence="11">
    <location>
        <begin position="60"/>
        <end position="190"/>
    </location>
</feature>
<dbReference type="InterPro" id="IPR038182">
    <property type="entry name" value="HMD_C_sf"/>
</dbReference>
<sequence length="341" mass="37296">MKVAVYGAGNQDLYVRHLNLPEKFGGEPPFGGSRMAMEFAEAGHDVILAEPNRNILEDEHWKMVEDAGVKVTDNDIEAASNSEIAVLFTPFGKKTFEIAKNIISHLPDGGIISNTCTVSPVVLYYVLEREIRRERQDIGIVSLHPAAVPGTPYHGHYVIGGRTTSELELASEEQIQKCVELSESCGKKAYVVPADVSSTVADMGSLVTAITLAGVLDYYYVGTQIIEAPVEMVEKQILMTLQTVASLVESSGVDGMLKAINPELLVKSATSMHLLKEQEILDAALNMLSNLDDDVMKWIEKGEIKHTDLVAAQALTKELKNLMGGMAAEGTIRRCMRKMFE</sequence>
<comment type="similarity">
    <text evidence="3">Belongs to the HMD family.</text>
</comment>